<proteinExistence type="predicted"/>
<name>A0AAD8BST4_BIOPF</name>
<dbReference type="EC" id="3.4.22.49" evidence="2"/>
<comment type="catalytic activity">
    <reaction evidence="1">
        <text>All bonds known to be hydrolyzed by this endopeptidase have arginine in P1 and an acidic residue in P4. P6 is often occupied by an acidic residue or by a hydroxy-amino-acid residue, the phosphorylation of which enhances cleavage.</text>
        <dbReference type="EC" id="3.4.22.49"/>
    </reaction>
</comment>
<dbReference type="GO" id="GO:0005737">
    <property type="term" value="C:cytoplasm"/>
    <property type="evidence" value="ECO:0007669"/>
    <property type="project" value="TreeGrafter"/>
</dbReference>
<evidence type="ECO:0000256" key="1">
    <source>
        <dbReference type="ARBA" id="ARBA00000451"/>
    </source>
</evidence>
<dbReference type="GO" id="GO:0051307">
    <property type="term" value="P:meiotic chromosome separation"/>
    <property type="evidence" value="ECO:0007669"/>
    <property type="project" value="TreeGrafter"/>
</dbReference>
<accession>A0AAD8BST4</accession>
<sequence length="2396" mass="270260">MSLEGAYHDSLETIKKEIAQLLNTNSNTHPLASAPFQKFLYESINFLSKTPEVKRCLEWFDVVCKALELLIQKQEEWDHKRLSHQQILTYLSHYLYHLVKIEGTPLEWYLKLGYATLEFLAAYSLTPGYHKDFIAKLVSNVYGCLYNCGQKAKKESRAEDGTQVLKVYELLLLACSIQCMDVTNANRDGLKSAKEFLTSLIPQLSLRQKCSQREVTSVYVLALKTFTLQQRDVQSESSQSYMIDLFRLTLTQRNLCEMLLGCEGNLYKVKLPKVTSYFPCDSVEKVRQHNLSVTADMTENLAQDIVLSVLKFIFKLSSLVDGQENERNKPLKSSLELNFLKDIQQCISRLQELLSESHKPVSIAISDSLAALTHLKLDPKPMPLEVLLVIYQMMSVCVEVFVRDVLYKAAKESQTSLVSSRIYYMAVGDKTRMSALQALLNHDISDHIVELAELQKSNINSLCILVQAVKKKNILASYPNGIQQVVKSLEDSVSSLGVFGRQLRRLGKYSDVIELLSPLWPMPSMDQLLPHISHHESLAECYRLTFQPNKVYQIVATAAKLDLSLVTEQILKTLIGLNKQDPNLPILKIFDSCKEDDAKHAMLLVRVVRGMMKSKQSLFLHKSIQKVLSCLVNHPGLTVMDKAMYTSYLAAVKWYSSHEMQEKRHLAEELMEMLTRSCSVLMSGAEQKYDDVVVQAVFLYWEMLHRLTCLEKVNTVEESLDSTPTQAPPVSTPRTPSEPPGPLEPQTPLEVQGTPERVKLVNRLVSTSTPVSRTKSQLTKDKGKGRVALPCQVDSDMLMEKAKDCLAVWVQWFTTYHEELTSWKDGSFRAMKSLAFLDKVSEVAKVNHNILIALQSVCYAKNLALKMKDTEAAKRLTARLLSLMSQLGVKYQDGTGFIDTGDKDLFIEDDVFLSSLGLGKDVHVLDLVSLAEYYYRLGEIHRFVQVRDVIFDLIEKCRDKGPLTPSTSTALGIIKRLSAEFHSSPQALDYCSDPGPIYEWYPTIQVGDSMKYITSVAMFYLGKDYRNLESRDLCEDYWNVVHEYLCTLLLVGDLFMYVGNIKYAKTHFTEGLKMSESCLLVTWSALFLSRLAQVALNSYETTKEADNFMKRALTLVQRYCVTMSPSPLMLKGLIRDDVLLCDMGDKQDFSSCNSLHKDLTRRRQNLMSCCIKPDGKDVDQSCLTLFCHRDHCSQCFLAPVAQVVAELMWLQAEISQRNEGPGTSVLRSLSTAYCNAESLQKTCYKETVQSILEKTGIPVNVDNIALNKNYEWVLESQIRLAEVYFHLMYAGDAVEEVNMDSVLHILNDILQSSKLAVDTNRTRIHVASAQLLRVHLKYISTQLKSSEERTPEILASGELVTDDKIIETDVTEVKSFKNYWDSKKTLEFFTPLEPASTDTESDKPISKAKDFSGLKCIPSTTPACRPRPTTSVSQTEKRKTTRKIYSKNLFVFDDSENSDTASKIVETVNQSQDLSEKGKVNLNKLTEKSSLKTKALNSLKTKTLSVTQENAADQLAGSLQNMCISSSKHTEESLDDKGTSLPSTKLATRKRQSPLSSRPHSVACDDCSHECEEQEKLKEVMGVAKPKKAKTGQSTRQKSRVKTEAPPSDPTSEECIDVRSDMKAQNADVAEAGGINVKRRRKMVDQELESEKNSAVDVVLQEIENKSTSAVIREVRPRRERKTVSNKGKENDDQAPPRRGGRRKKTSGDSPELERAAVDSKHFINLSPLGGMVVRSPIYEKDELEEKLDLERSLLFRDVLLSADSKSSKLIKARPPNIEAYYSPIEIPRGRRKGQTKEENKVPPVTSKGKRILKGRQETNVSEHKPHEAPPENTEIKSLENSLKRLQHFPQSFVYSQISRSLAAEEFNRHASLEIKSKSQCDQVDQSRIAAYLTESMHVTFRHIMIRNLGAKLKKCARSKVTCEKDEPSDWAELEGDELSSEVKAMSEALSKLKPSDQVDTLSNRLKDIPSEWTVVQLTVINYDPLNPGKGQLFVTRMSSAQDPVTLEIPPARWLSLMRVLRVYEAAIIHQEKLSPAEYWTYRYKNDTDMQNLTFYLQEVILAGHKWFLRGKVTLSEYPSVRTLIETATSVTADQIYQQLGYKLDQKTLKVVFEVLLCAHEQDVESMLQSMWPKDVADAITKALLELQLQVVKLYGERLQVTRGPVILLLDKTLNKLPWECMPDFAQETITRMPSLSALQAFLALHTIKRTSGFQHGVDRDNVVAVIDPETNLSNAVNVLLPQLERYKGWTSLVQKAPTVADLKNFLKNHSLYLYCGHGWGNQFVGGDDLQMFSAKAAAVLMGCQSGKLDYKSKLDGDGGPLYFLLAGCPSVIGNLWLVTDKDIDKLTSKFTAEWMAQTKPVTMSQILSIARKVCKLQGLNGFAPVIYGLPVLMNN</sequence>
<evidence type="ECO:0000256" key="3">
    <source>
        <dbReference type="ARBA" id="ARBA00022801"/>
    </source>
</evidence>
<keyword evidence="4" id="KW-0159">Chromosome partition</keyword>
<evidence type="ECO:0000256" key="5">
    <source>
        <dbReference type="SAM" id="MobiDB-lite"/>
    </source>
</evidence>
<feature type="compositionally biased region" description="Polar residues" evidence="5">
    <location>
        <begin position="1419"/>
        <end position="1434"/>
    </location>
</feature>
<dbReference type="PANTHER" id="PTHR12792:SF0">
    <property type="entry name" value="SEPARIN"/>
    <property type="match status" value="1"/>
</dbReference>
<evidence type="ECO:0000256" key="2">
    <source>
        <dbReference type="ARBA" id="ARBA00012489"/>
    </source>
</evidence>
<comment type="caution">
    <text evidence="7">The sequence shown here is derived from an EMBL/GenBank/DDBJ whole genome shotgun (WGS) entry which is preliminary data.</text>
</comment>
<evidence type="ECO:0000256" key="4">
    <source>
        <dbReference type="ARBA" id="ARBA00022829"/>
    </source>
</evidence>
<evidence type="ECO:0000259" key="6">
    <source>
        <dbReference type="PROSITE" id="PS51700"/>
    </source>
</evidence>
<feature type="region of interest" description="Disordered" evidence="5">
    <location>
        <begin position="1787"/>
        <end position="1834"/>
    </location>
</feature>
<dbReference type="GO" id="GO:0005634">
    <property type="term" value="C:nucleus"/>
    <property type="evidence" value="ECO:0007669"/>
    <property type="project" value="InterPro"/>
</dbReference>
<dbReference type="GO" id="GO:0006508">
    <property type="term" value="P:proteolysis"/>
    <property type="evidence" value="ECO:0007669"/>
    <property type="project" value="InterPro"/>
</dbReference>
<dbReference type="InterPro" id="IPR005314">
    <property type="entry name" value="Peptidase_C50"/>
</dbReference>
<gene>
    <name evidence="7" type="ORF">Bpfe_010553</name>
</gene>
<dbReference type="Pfam" id="PF03568">
    <property type="entry name" value="Separin_C"/>
    <property type="match status" value="1"/>
</dbReference>
<reference evidence="7" key="1">
    <citation type="journal article" date="2023" name="PLoS Negl. Trop. Dis.">
        <title>A genome sequence for Biomphalaria pfeifferi, the major vector snail for the human-infecting parasite Schistosoma mansoni.</title>
        <authorList>
            <person name="Bu L."/>
            <person name="Lu L."/>
            <person name="Laidemitt M.R."/>
            <person name="Zhang S.M."/>
            <person name="Mutuku M."/>
            <person name="Mkoji G."/>
            <person name="Steinauer M."/>
            <person name="Loker E.S."/>
        </authorList>
    </citation>
    <scope>NUCLEOTIDE SEQUENCE</scope>
    <source>
        <strain evidence="7">KasaAsao</strain>
    </source>
</reference>
<keyword evidence="3" id="KW-0378">Hydrolase</keyword>
<keyword evidence="8" id="KW-1185">Reference proteome</keyword>
<dbReference type="PANTHER" id="PTHR12792">
    <property type="entry name" value="EXTRA SPINDLE POLES 1-RELATED"/>
    <property type="match status" value="1"/>
</dbReference>
<dbReference type="GO" id="GO:0005813">
    <property type="term" value="C:centrosome"/>
    <property type="evidence" value="ECO:0007669"/>
    <property type="project" value="TreeGrafter"/>
</dbReference>
<feature type="compositionally biased region" description="Pro residues" evidence="5">
    <location>
        <begin position="726"/>
        <end position="745"/>
    </location>
</feature>
<feature type="compositionally biased region" description="Basic and acidic residues" evidence="5">
    <location>
        <begin position="1528"/>
        <end position="1538"/>
    </location>
</feature>
<feature type="region of interest" description="Disordered" evidence="5">
    <location>
        <begin position="1671"/>
        <end position="1716"/>
    </location>
</feature>
<evidence type="ECO:0000313" key="7">
    <source>
        <dbReference type="EMBL" id="KAK0060025.1"/>
    </source>
</evidence>
<dbReference type="GO" id="GO:0004197">
    <property type="term" value="F:cysteine-type endopeptidase activity"/>
    <property type="evidence" value="ECO:0007669"/>
    <property type="project" value="InterPro"/>
</dbReference>
<feature type="domain" description="Peptidase C50" evidence="6">
    <location>
        <begin position="2220"/>
        <end position="2315"/>
    </location>
</feature>
<protein>
    <recommendedName>
        <fullName evidence="2">separase</fullName>
        <ecNumber evidence="2">3.4.22.49</ecNumber>
    </recommendedName>
</protein>
<feature type="region of interest" description="Disordered" evidence="5">
    <location>
        <begin position="1419"/>
        <end position="1438"/>
    </location>
</feature>
<dbReference type="PROSITE" id="PS51700">
    <property type="entry name" value="SEPARIN"/>
    <property type="match status" value="1"/>
</dbReference>
<dbReference type="GO" id="GO:0072686">
    <property type="term" value="C:mitotic spindle"/>
    <property type="evidence" value="ECO:0007669"/>
    <property type="project" value="TreeGrafter"/>
</dbReference>
<dbReference type="InterPro" id="IPR030397">
    <property type="entry name" value="SEPARIN_core_dom"/>
</dbReference>
<dbReference type="Proteomes" id="UP001233172">
    <property type="component" value="Unassembled WGS sequence"/>
</dbReference>
<evidence type="ECO:0000313" key="8">
    <source>
        <dbReference type="Proteomes" id="UP001233172"/>
    </source>
</evidence>
<dbReference type="EMBL" id="JASAOG010000038">
    <property type="protein sequence ID" value="KAK0060025.1"/>
    <property type="molecule type" value="Genomic_DNA"/>
</dbReference>
<feature type="compositionally biased region" description="Basic and acidic residues" evidence="5">
    <location>
        <begin position="1687"/>
        <end position="1696"/>
    </location>
</feature>
<feature type="compositionally biased region" description="Basic and acidic residues" evidence="5">
    <location>
        <begin position="1815"/>
        <end position="1834"/>
    </location>
</feature>
<reference evidence="7" key="2">
    <citation type="submission" date="2023-04" db="EMBL/GenBank/DDBJ databases">
        <authorList>
            <person name="Bu L."/>
            <person name="Lu L."/>
            <person name="Laidemitt M.R."/>
            <person name="Zhang S.M."/>
            <person name="Mutuku M."/>
            <person name="Mkoji G."/>
            <person name="Steinauer M."/>
            <person name="Loker E.S."/>
        </authorList>
    </citation>
    <scope>NUCLEOTIDE SEQUENCE</scope>
    <source>
        <strain evidence="7">KasaAsao</strain>
        <tissue evidence="7">Whole Snail</tissue>
    </source>
</reference>
<feature type="region of interest" description="Disordered" evidence="5">
    <location>
        <begin position="1584"/>
        <end position="1615"/>
    </location>
</feature>
<organism evidence="7 8">
    <name type="scientific">Biomphalaria pfeifferi</name>
    <name type="common">Bloodfluke planorb</name>
    <name type="synonym">Freshwater snail</name>
    <dbReference type="NCBI Taxonomy" id="112525"/>
    <lineage>
        <taxon>Eukaryota</taxon>
        <taxon>Metazoa</taxon>
        <taxon>Spiralia</taxon>
        <taxon>Lophotrochozoa</taxon>
        <taxon>Mollusca</taxon>
        <taxon>Gastropoda</taxon>
        <taxon>Heterobranchia</taxon>
        <taxon>Euthyneura</taxon>
        <taxon>Panpulmonata</taxon>
        <taxon>Hygrophila</taxon>
        <taxon>Lymnaeoidea</taxon>
        <taxon>Planorbidae</taxon>
        <taxon>Biomphalaria</taxon>
    </lineage>
</organism>
<feature type="region of interest" description="Disordered" evidence="5">
    <location>
        <begin position="1527"/>
        <end position="1564"/>
    </location>
</feature>
<feature type="region of interest" description="Disordered" evidence="5">
    <location>
        <begin position="719"/>
        <end position="749"/>
    </location>
</feature>